<dbReference type="InterPro" id="IPR002701">
    <property type="entry name" value="CM_II_prokaryot"/>
</dbReference>
<keyword evidence="4" id="KW-1185">Reference proteome</keyword>
<evidence type="ECO:0000313" key="4">
    <source>
        <dbReference type="Proteomes" id="UP001199054"/>
    </source>
</evidence>
<evidence type="ECO:0000259" key="2">
    <source>
        <dbReference type="PROSITE" id="PS51168"/>
    </source>
</evidence>
<dbReference type="InterPro" id="IPR008241">
    <property type="entry name" value="Isochorismate_pyruvate-lyase"/>
</dbReference>
<dbReference type="RefSeq" id="WP_226727436.1">
    <property type="nucleotide sequence ID" value="NZ_JAJAUY010000047.1"/>
</dbReference>
<keyword evidence="1" id="KW-0175">Coiled coil</keyword>
<comment type="caution">
    <text evidence="3">The sequence shown here is derived from an EMBL/GenBank/DDBJ whole genome shotgun (WGS) entry which is preliminary data.</text>
</comment>
<organism evidence="3 4">
    <name type="scientific">Streptomyces antimicrobicus</name>
    <dbReference type="NCBI Taxonomy" id="2883108"/>
    <lineage>
        <taxon>Bacteria</taxon>
        <taxon>Bacillati</taxon>
        <taxon>Actinomycetota</taxon>
        <taxon>Actinomycetes</taxon>
        <taxon>Kitasatosporales</taxon>
        <taxon>Streptomycetaceae</taxon>
        <taxon>Streptomyces</taxon>
    </lineage>
</organism>
<protein>
    <submittedName>
        <fullName evidence="3">Chorismate mutase family protein</fullName>
    </submittedName>
</protein>
<dbReference type="SUPFAM" id="SSF48600">
    <property type="entry name" value="Chorismate mutase II"/>
    <property type="match status" value="1"/>
</dbReference>
<dbReference type="SMART" id="SM00830">
    <property type="entry name" value="CM_2"/>
    <property type="match status" value="1"/>
</dbReference>
<dbReference type="InterPro" id="IPR036979">
    <property type="entry name" value="CM_dom_sf"/>
</dbReference>
<evidence type="ECO:0000256" key="1">
    <source>
        <dbReference type="SAM" id="Coils"/>
    </source>
</evidence>
<feature type="domain" description="Chorismate mutase" evidence="2">
    <location>
        <begin position="5"/>
        <end position="96"/>
    </location>
</feature>
<dbReference type="Pfam" id="PF01817">
    <property type="entry name" value="CM_2"/>
    <property type="match status" value="1"/>
</dbReference>
<reference evidence="3 4" key="1">
    <citation type="submission" date="2021-10" db="EMBL/GenBank/DDBJ databases">
        <title>Streptomyces sp. strain SMC 277, a novel streptomycete isolated from soil.</title>
        <authorList>
            <person name="Chanama M."/>
        </authorList>
    </citation>
    <scope>NUCLEOTIDE SEQUENCE [LARGE SCALE GENOMIC DNA]</scope>
    <source>
        <strain evidence="3 4">SMC 277</strain>
    </source>
</reference>
<feature type="coiled-coil region" evidence="1">
    <location>
        <begin position="4"/>
        <end position="31"/>
    </location>
</feature>
<dbReference type="InterPro" id="IPR036263">
    <property type="entry name" value="Chorismate_II_sf"/>
</dbReference>
<gene>
    <name evidence="3" type="ORF">LG632_14365</name>
</gene>
<evidence type="ECO:0000313" key="3">
    <source>
        <dbReference type="EMBL" id="MCB5180561.1"/>
    </source>
</evidence>
<dbReference type="EMBL" id="JAJAUY010000047">
    <property type="protein sequence ID" value="MCB5180561.1"/>
    <property type="molecule type" value="Genomic_DNA"/>
</dbReference>
<accession>A0ABS8B7F7</accession>
<dbReference type="Proteomes" id="UP001199054">
    <property type="component" value="Unassembled WGS sequence"/>
</dbReference>
<proteinExistence type="predicted"/>
<dbReference type="NCBIfam" id="TIGR01803">
    <property type="entry name" value="CM-like"/>
    <property type="match status" value="1"/>
</dbReference>
<dbReference type="Gene3D" id="1.20.59.10">
    <property type="entry name" value="Chorismate mutase"/>
    <property type="match status" value="1"/>
</dbReference>
<sequence>MKGTAQAIADIDELRARLDRIDERLLEELRARIEICVEIARVKKDQGIPMMQPHRIGLVQERAAAFGTEHGIDLAFLRRLYDLVIEETCRVEDLVIDGSAA</sequence>
<dbReference type="PROSITE" id="PS51168">
    <property type="entry name" value="CHORISMATE_MUT_2"/>
    <property type="match status" value="1"/>
</dbReference>
<name>A0ABS8B7F7_9ACTN</name>